<sequence length="198" mass="21375">MQVPLTTLAVPASATAAHALPAGPPAPPPIIPGDLSGDIESAADAGGLIINGITQGIPKIITDIQAAKEGKKAWRNEQERLKADEDEKKLREALEARRKTAEENLEHAEGLRAQAEAQARQAIKDLGAAVKLADGLREAVAKIDEQLATIGIPDEDKYLVDPDEYEKPAPPPPEQPEERKKSHRGRRNNRRPARLILA</sequence>
<reference evidence="3 4" key="1">
    <citation type="submission" date="2024-02" db="EMBL/GenBank/DDBJ databases">
        <title>De novo assembly and annotation of 12 fungi associated with fruit tree decline syndrome in Ontario, Canada.</title>
        <authorList>
            <person name="Sulman M."/>
            <person name="Ellouze W."/>
            <person name="Ilyukhin E."/>
        </authorList>
    </citation>
    <scope>NUCLEOTIDE SEQUENCE [LARGE SCALE GENOMIC DNA]</scope>
    <source>
        <strain evidence="3 4">M169</strain>
    </source>
</reference>
<protein>
    <submittedName>
        <fullName evidence="3">Uncharacterized protein</fullName>
    </submittedName>
</protein>
<comment type="caution">
    <text evidence="3">The sequence shown here is derived from an EMBL/GenBank/DDBJ whole genome shotgun (WGS) entry which is preliminary data.</text>
</comment>
<proteinExistence type="predicted"/>
<feature type="compositionally biased region" description="Basic residues" evidence="2">
    <location>
        <begin position="181"/>
        <end position="198"/>
    </location>
</feature>
<evidence type="ECO:0000313" key="4">
    <source>
        <dbReference type="Proteomes" id="UP001430848"/>
    </source>
</evidence>
<evidence type="ECO:0000256" key="2">
    <source>
        <dbReference type="SAM" id="MobiDB-lite"/>
    </source>
</evidence>
<name>A0ABR1PGK1_DIAER</name>
<evidence type="ECO:0000313" key="3">
    <source>
        <dbReference type="EMBL" id="KAK7736053.1"/>
    </source>
</evidence>
<keyword evidence="4" id="KW-1185">Reference proteome</keyword>
<dbReference type="Proteomes" id="UP001430848">
    <property type="component" value="Unassembled WGS sequence"/>
</dbReference>
<organism evidence="3 4">
    <name type="scientific">Diaporthe eres</name>
    <name type="common">Phomopsis oblonga</name>
    <dbReference type="NCBI Taxonomy" id="83184"/>
    <lineage>
        <taxon>Eukaryota</taxon>
        <taxon>Fungi</taxon>
        <taxon>Dikarya</taxon>
        <taxon>Ascomycota</taxon>
        <taxon>Pezizomycotina</taxon>
        <taxon>Sordariomycetes</taxon>
        <taxon>Sordariomycetidae</taxon>
        <taxon>Diaporthales</taxon>
        <taxon>Diaporthaceae</taxon>
        <taxon>Diaporthe</taxon>
        <taxon>Diaporthe eres species complex</taxon>
    </lineage>
</organism>
<feature type="coiled-coil region" evidence="1">
    <location>
        <begin position="64"/>
        <end position="125"/>
    </location>
</feature>
<keyword evidence="1" id="KW-0175">Coiled coil</keyword>
<accession>A0ABR1PGK1</accession>
<gene>
    <name evidence="3" type="ORF">SLS63_003574</name>
</gene>
<feature type="region of interest" description="Disordered" evidence="2">
    <location>
        <begin position="152"/>
        <end position="198"/>
    </location>
</feature>
<dbReference type="EMBL" id="JAKNSF020000011">
    <property type="protein sequence ID" value="KAK7736053.1"/>
    <property type="molecule type" value="Genomic_DNA"/>
</dbReference>
<evidence type="ECO:0000256" key="1">
    <source>
        <dbReference type="SAM" id="Coils"/>
    </source>
</evidence>